<organism evidence="1 2">
    <name type="scientific">Macrosiphum euphorbiae</name>
    <name type="common">potato aphid</name>
    <dbReference type="NCBI Taxonomy" id="13131"/>
    <lineage>
        <taxon>Eukaryota</taxon>
        <taxon>Metazoa</taxon>
        <taxon>Ecdysozoa</taxon>
        <taxon>Arthropoda</taxon>
        <taxon>Hexapoda</taxon>
        <taxon>Insecta</taxon>
        <taxon>Pterygota</taxon>
        <taxon>Neoptera</taxon>
        <taxon>Paraneoptera</taxon>
        <taxon>Hemiptera</taxon>
        <taxon>Sternorrhyncha</taxon>
        <taxon>Aphidomorpha</taxon>
        <taxon>Aphidoidea</taxon>
        <taxon>Aphididae</taxon>
        <taxon>Macrosiphini</taxon>
        <taxon>Macrosiphum</taxon>
    </lineage>
</organism>
<dbReference type="AlphaFoldDB" id="A0AAV0YBM2"/>
<keyword evidence="2" id="KW-1185">Reference proteome</keyword>
<reference evidence="1 2" key="1">
    <citation type="submission" date="2023-01" db="EMBL/GenBank/DDBJ databases">
        <authorList>
            <person name="Whitehead M."/>
        </authorList>
    </citation>
    <scope>NUCLEOTIDE SEQUENCE [LARGE SCALE GENOMIC DNA]</scope>
</reference>
<dbReference type="EMBL" id="CARXXK010001583">
    <property type="protein sequence ID" value="CAI6376866.1"/>
    <property type="molecule type" value="Genomic_DNA"/>
</dbReference>
<evidence type="ECO:0000313" key="2">
    <source>
        <dbReference type="Proteomes" id="UP001160148"/>
    </source>
</evidence>
<accession>A0AAV0YBM2</accession>
<protein>
    <submittedName>
        <fullName evidence="1">Uncharacterized protein</fullName>
    </submittedName>
</protein>
<sequence>MTGKKKLSGYQNRKRALLKDKKELIAIKKCRKIQDMFLKKTSTVEEVPVEIEKDIQEVDQNTFPKVTEAVHNGKVPVEIEKDIQELYQNTFPKVTEAVHNGKVPEEIAMDLQEVDQNTFPKVAEYNVIPGSDPALWSINNFTQNYFCIHGFSQNVSSMNFSKSKRPYIKSQKGVKKPTTGILI</sequence>
<evidence type="ECO:0000313" key="1">
    <source>
        <dbReference type="EMBL" id="CAI6376866.1"/>
    </source>
</evidence>
<gene>
    <name evidence="1" type="ORF">MEUPH1_LOCUS30197</name>
</gene>
<name>A0AAV0YBM2_9HEMI</name>
<comment type="caution">
    <text evidence="1">The sequence shown here is derived from an EMBL/GenBank/DDBJ whole genome shotgun (WGS) entry which is preliminary data.</text>
</comment>
<proteinExistence type="predicted"/>
<dbReference type="Proteomes" id="UP001160148">
    <property type="component" value="Unassembled WGS sequence"/>
</dbReference>